<dbReference type="FunFam" id="1.10.510.10:FF:000571">
    <property type="entry name" value="Maternal embryonic leucine zipper kinase"/>
    <property type="match status" value="1"/>
</dbReference>
<dbReference type="SUPFAM" id="SSF56112">
    <property type="entry name" value="Protein kinase-like (PK-like)"/>
    <property type="match status" value="1"/>
</dbReference>
<evidence type="ECO:0000313" key="5">
    <source>
        <dbReference type="Proteomes" id="UP000179807"/>
    </source>
</evidence>
<evidence type="ECO:0000313" key="4">
    <source>
        <dbReference type="EMBL" id="OHT14769.1"/>
    </source>
</evidence>
<keyword evidence="4" id="KW-0418">Kinase</keyword>
<dbReference type="GO" id="GO:0005524">
    <property type="term" value="F:ATP binding"/>
    <property type="evidence" value="ECO:0007669"/>
    <property type="project" value="UniProtKB-KW"/>
</dbReference>
<organism evidence="4 5">
    <name type="scientific">Tritrichomonas foetus</name>
    <dbReference type="NCBI Taxonomy" id="1144522"/>
    <lineage>
        <taxon>Eukaryota</taxon>
        <taxon>Metamonada</taxon>
        <taxon>Parabasalia</taxon>
        <taxon>Tritrichomonadida</taxon>
        <taxon>Tritrichomonadidae</taxon>
        <taxon>Tritrichomonas</taxon>
    </lineage>
</organism>
<dbReference type="Gene3D" id="1.10.510.10">
    <property type="entry name" value="Transferase(Phosphotransferase) domain 1"/>
    <property type="match status" value="1"/>
</dbReference>
<dbReference type="SMART" id="SM00220">
    <property type="entry name" value="S_TKc"/>
    <property type="match status" value="1"/>
</dbReference>
<dbReference type="PANTHER" id="PTHR24362:SF309">
    <property type="entry name" value="PROTEIN KINASE DOMAIN-CONTAINING PROTEIN"/>
    <property type="match status" value="1"/>
</dbReference>
<protein>
    <submittedName>
        <fullName evidence="4">AGC family protein kinase</fullName>
    </submittedName>
</protein>
<proteinExistence type="predicted"/>
<dbReference type="VEuPathDB" id="TrichDB:TRFO_03052"/>
<evidence type="ECO:0000259" key="3">
    <source>
        <dbReference type="PROSITE" id="PS50011"/>
    </source>
</evidence>
<evidence type="ECO:0000256" key="1">
    <source>
        <dbReference type="ARBA" id="ARBA00022741"/>
    </source>
</evidence>
<reference evidence="4" key="1">
    <citation type="submission" date="2016-10" db="EMBL/GenBank/DDBJ databases">
        <authorList>
            <person name="Benchimol M."/>
            <person name="Almeida L.G."/>
            <person name="Vasconcelos A.T."/>
            <person name="Perreira-Neves A."/>
            <person name="Rosa I.A."/>
            <person name="Tasca T."/>
            <person name="Bogo M.R."/>
            <person name="de Souza W."/>
        </authorList>
    </citation>
    <scope>NUCLEOTIDE SEQUENCE [LARGE SCALE GENOMIC DNA]</scope>
    <source>
        <strain evidence="4">K</strain>
    </source>
</reference>
<dbReference type="GO" id="GO:0004672">
    <property type="term" value="F:protein kinase activity"/>
    <property type="evidence" value="ECO:0007669"/>
    <property type="project" value="InterPro"/>
</dbReference>
<sequence>MNKKFQNSNYSFLNLRLMSLEITGFPFDLNGYQFLECIGSGTYSTCFKVFSHQYQQYFCAKMTEIQDENFFDENGNPRDQELSCLLQLDHQGVIKVYKYFRYDCFFFLILELCDAGTLSDRLLNGRKLTIDMVYSYMIDILEALVYCHQQNIAHRDIKPQNIFIDEHEHAKVADFGLSSVLKARHDLVDTACGSPSYASPEIYGATAYDPFKADVFALGVTFYQMLVRNIPWPDEITTAGPERPPPIFPRILGAPMISLIKSMLEIDPMKRPSMEQILNNDVFVLIRKRLNDNKNQLKSSLAFRTQSKEVMHPPISSYSMQNQKIMQHMILTQQQSLSCRLTGKKRRNSARIMNKTFGSDY</sequence>
<keyword evidence="1" id="KW-0547">Nucleotide-binding</keyword>
<evidence type="ECO:0000256" key="2">
    <source>
        <dbReference type="ARBA" id="ARBA00022840"/>
    </source>
</evidence>
<keyword evidence="2" id="KW-0067">ATP-binding</keyword>
<dbReference type="InterPro" id="IPR011009">
    <property type="entry name" value="Kinase-like_dom_sf"/>
</dbReference>
<dbReference type="PANTHER" id="PTHR24362">
    <property type="entry name" value="SERINE/THREONINE-PROTEIN KINASE NEK"/>
    <property type="match status" value="1"/>
</dbReference>
<dbReference type="PROSITE" id="PS50011">
    <property type="entry name" value="PROTEIN_KINASE_DOM"/>
    <property type="match status" value="1"/>
</dbReference>
<dbReference type="RefSeq" id="XP_068367905.1">
    <property type="nucleotide sequence ID" value="XM_068491067.1"/>
</dbReference>
<dbReference type="InterPro" id="IPR008271">
    <property type="entry name" value="Ser/Thr_kinase_AS"/>
</dbReference>
<gene>
    <name evidence="4" type="ORF">TRFO_03052</name>
</gene>
<dbReference type="OrthoDB" id="4062651at2759"/>
<keyword evidence="4" id="KW-0808">Transferase</keyword>
<dbReference type="AlphaFoldDB" id="A0A1J4KU09"/>
<dbReference type="PROSITE" id="PS00108">
    <property type="entry name" value="PROTEIN_KINASE_ST"/>
    <property type="match status" value="1"/>
</dbReference>
<name>A0A1J4KU09_9EUKA</name>
<dbReference type="Proteomes" id="UP000179807">
    <property type="component" value="Unassembled WGS sequence"/>
</dbReference>
<comment type="caution">
    <text evidence="4">The sequence shown here is derived from an EMBL/GenBank/DDBJ whole genome shotgun (WGS) entry which is preliminary data.</text>
</comment>
<dbReference type="EMBL" id="MLAK01000325">
    <property type="protein sequence ID" value="OHT14769.1"/>
    <property type="molecule type" value="Genomic_DNA"/>
</dbReference>
<keyword evidence="5" id="KW-1185">Reference proteome</keyword>
<accession>A0A1J4KU09</accession>
<dbReference type="InterPro" id="IPR000719">
    <property type="entry name" value="Prot_kinase_dom"/>
</dbReference>
<dbReference type="GeneID" id="94825771"/>
<feature type="domain" description="Protein kinase" evidence="3">
    <location>
        <begin position="32"/>
        <end position="284"/>
    </location>
</feature>
<dbReference type="Pfam" id="PF00069">
    <property type="entry name" value="Pkinase"/>
    <property type="match status" value="1"/>
</dbReference>